<comment type="caution">
    <text evidence="2">The sequence shown here is derived from an EMBL/GenBank/DDBJ whole genome shotgun (WGS) entry which is preliminary data.</text>
</comment>
<dbReference type="Proteomes" id="UP001314205">
    <property type="component" value="Unassembled WGS sequence"/>
</dbReference>
<reference evidence="2 3" key="1">
    <citation type="submission" date="2023-11" db="EMBL/GenBank/DDBJ databases">
        <authorList>
            <person name="Hedman E."/>
            <person name="Englund M."/>
            <person name="Stromberg M."/>
            <person name="Nyberg Akerstrom W."/>
            <person name="Nylinder S."/>
            <person name="Jareborg N."/>
            <person name="Kallberg Y."/>
            <person name="Kronander E."/>
        </authorList>
    </citation>
    <scope>NUCLEOTIDE SEQUENCE [LARGE SCALE GENOMIC DNA]</scope>
</reference>
<feature type="region of interest" description="Disordered" evidence="1">
    <location>
        <begin position="91"/>
        <end position="163"/>
    </location>
</feature>
<accession>A0AAV1KKE6</accession>
<feature type="compositionally biased region" description="Low complexity" evidence="1">
    <location>
        <begin position="120"/>
        <end position="149"/>
    </location>
</feature>
<proteinExistence type="predicted"/>
<evidence type="ECO:0000313" key="2">
    <source>
        <dbReference type="EMBL" id="CAK1583538.1"/>
    </source>
</evidence>
<evidence type="ECO:0000256" key="1">
    <source>
        <dbReference type="SAM" id="MobiDB-lite"/>
    </source>
</evidence>
<sequence>MILQKRLDYIRKCIVAQGESSNNRQYNLNSSENLDTILDEQGPGYIECLENVDFACESDPNDHSILVSNAIENCLNNDANVTDINGISNTEDLSEADKSDEPDFDSDDSVKDPNFRHRSASISSTDSSSSSSSSSSNSSSSSSASSTRSHSAHRENIPPALHVSSIEVIPPADSQVENLDLNKKTHT</sequence>
<dbReference type="EMBL" id="CAVLGL010000057">
    <property type="protein sequence ID" value="CAK1583538.1"/>
    <property type="molecule type" value="Genomic_DNA"/>
</dbReference>
<name>A0AAV1KKE6_9NEOP</name>
<gene>
    <name evidence="2" type="ORF">PARMNEM_LOCUS4921</name>
</gene>
<organism evidence="2 3">
    <name type="scientific">Parnassius mnemosyne</name>
    <name type="common">clouded apollo</name>
    <dbReference type="NCBI Taxonomy" id="213953"/>
    <lineage>
        <taxon>Eukaryota</taxon>
        <taxon>Metazoa</taxon>
        <taxon>Ecdysozoa</taxon>
        <taxon>Arthropoda</taxon>
        <taxon>Hexapoda</taxon>
        <taxon>Insecta</taxon>
        <taxon>Pterygota</taxon>
        <taxon>Neoptera</taxon>
        <taxon>Endopterygota</taxon>
        <taxon>Lepidoptera</taxon>
        <taxon>Glossata</taxon>
        <taxon>Ditrysia</taxon>
        <taxon>Papilionoidea</taxon>
        <taxon>Papilionidae</taxon>
        <taxon>Parnassiinae</taxon>
        <taxon>Parnassini</taxon>
        <taxon>Parnassius</taxon>
        <taxon>Driopa</taxon>
    </lineage>
</organism>
<keyword evidence="3" id="KW-1185">Reference proteome</keyword>
<dbReference type="AlphaFoldDB" id="A0AAV1KKE6"/>
<protein>
    <submittedName>
        <fullName evidence="2">Uncharacterized protein</fullName>
    </submittedName>
</protein>
<feature type="region of interest" description="Disordered" evidence="1">
    <location>
        <begin position="168"/>
        <end position="187"/>
    </location>
</feature>
<evidence type="ECO:0000313" key="3">
    <source>
        <dbReference type="Proteomes" id="UP001314205"/>
    </source>
</evidence>